<dbReference type="PANTHER" id="PTHR23503">
    <property type="entry name" value="SOLUTE CARRIER FAMILY 2"/>
    <property type="match status" value="1"/>
</dbReference>
<feature type="transmembrane region" description="Helical" evidence="6">
    <location>
        <begin position="149"/>
        <end position="166"/>
    </location>
</feature>
<organism evidence="7 8">
    <name type="scientific">Diaphorina citri</name>
    <name type="common">Asian citrus psyllid</name>
    <dbReference type="NCBI Taxonomy" id="121845"/>
    <lineage>
        <taxon>Eukaryota</taxon>
        <taxon>Metazoa</taxon>
        <taxon>Ecdysozoa</taxon>
        <taxon>Arthropoda</taxon>
        <taxon>Hexapoda</taxon>
        <taxon>Insecta</taxon>
        <taxon>Pterygota</taxon>
        <taxon>Neoptera</taxon>
        <taxon>Paraneoptera</taxon>
        <taxon>Hemiptera</taxon>
        <taxon>Sternorrhyncha</taxon>
        <taxon>Psylloidea</taxon>
        <taxon>Psyllidae</taxon>
        <taxon>Diaphorininae</taxon>
        <taxon>Diaphorina</taxon>
    </lineage>
</organism>
<keyword evidence="4 6" id="KW-0472">Membrane</keyword>
<protein>
    <submittedName>
        <fullName evidence="8">Uncharacterized protein LOC113469723</fullName>
    </submittedName>
</protein>
<evidence type="ECO:0000256" key="3">
    <source>
        <dbReference type="ARBA" id="ARBA00022989"/>
    </source>
</evidence>
<evidence type="ECO:0000256" key="6">
    <source>
        <dbReference type="SAM" id="Phobius"/>
    </source>
</evidence>
<comment type="subcellular location">
    <subcellularLocation>
        <location evidence="1">Membrane</location>
    </subcellularLocation>
</comment>
<dbReference type="Gene3D" id="1.20.1250.20">
    <property type="entry name" value="MFS general substrate transporter like domains"/>
    <property type="match status" value="2"/>
</dbReference>
<evidence type="ECO:0000256" key="5">
    <source>
        <dbReference type="SAM" id="Coils"/>
    </source>
</evidence>
<reference evidence="8" key="1">
    <citation type="submission" date="2025-08" db="UniProtKB">
        <authorList>
            <consortium name="RefSeq"/>
        </authorList>
    </citation>
    <scope>IDENTIFICATION</scope>
</reference>
<dbReference type="PANTHER" id="PTHR23503:SF128">
    <property type="entry name" value="GLUCOSE TRANSPORTER TYPE 1"/>
    <property type="match status" value="1"/>
</dbReference>
<feature type="coiled-coil region" evidence="5">
    <location>
        <begin position="48"/>
        <end position="109"/>
    </location>
</feature>
<dbReference type="KEGG" id="dci:113469723"/>
<feature type="transmembrane region" description="Helical" evidence="6">
    <location>
        <begin position="266"/>
        <end position="283"/>
    </location>
</feature>
<proteinExistence type="predicted"/>
<evidence type="ECO:0000256" key="4">
    <source>
        <dbReference type="ARBA" id="ARBA00023136"/>
    </source>
</evidence>
<keyword evidence="5" id="KW-0175">Coiled coil</keyword>
<sequence length="307" mass="35648">MSDSSDPESDPSLQNQITIMSIQLNARLDQLQQRGIVADVQLETSVALSEIRSQLRELTKSVESCQTEVHEVKRDMANIKDELHVVQQVKEEIEELREYVDRLEEVTHKRKLHLLSQVNGGHQAFGRRKPSARQEPPARRSFCMTRERFAWFVLHVSVCALSYSWPLCCLTILAPFLQLILLPVCSESPRYLLMNKMWEEEARKGLTILAPFLQLILLPVCSESPRYLLMNKMWEEEARKGKLVKMLLANKLISDDCTLNSELENYTFLPFSVMLAVFWLFTYKKVPETKNKTFEEIVALFRTDDVR</sequence>
<dbReference type="InterPro" id="IPR005828">
    <property type="entry name" value="MFS_sugar_transport-like"/>
</dbReference>
<dbReference type="GO" id="GO:0015149">
    <property type="term" value="F:hexose transmembrane transporter activity"/>
    <property type="evidence" value="ECO:0007669"/>
    <property type="project" value="TreeGrafter"/>
</dbReference>
<name>A0A3Q0J4N9_DIACI</name>
<keyword evidence="3 6" id="KW-1133">Transmembrane helix</keyword>
<keyword evidence="7" id="KW-1185">Reference proteome</keyword>
<dbReference type="RefSeq" id="XP_026683391.1">
    <property type="nucleotide sequence ID" value="XM_026827590.1"/>
</dbReference>
<dbReference type="InterPro" id="IPR036259">
    <property type="entry name" value="MFS_trans_sf"/>
</dbReference>
<dbReference type="AlphaFoldDB" id="A0A3Q0J4N9"/>
<evidence type="ECO:0000256" key="1">
    <source>
        <dbReference type="ARBA" id="ARBA00004370"/>
    </source>
</evidence>
<evidence type="ECO:0000256" key="2">
    <source>
        <dbReference type="ARBA" id="ARBA00022692"/>
    </source>
</evidence>
<dbReference type="GeneID" id="113469723"/>
<gene>
    <name evidence="8" type="primary">LOC113469723</name>
</gene>
<dbReference type="Proteomes" id="UP000079169">
    <property type="component" value="Unplaced"/>
</dbReference>
<dbReference type="GO" id="GO:0016020">
    <property type="term" value="C:membrane"/>
    <property type="evidence" value="ECO:0007669"/>
    <property type="project" value="UniProtKB-SubCell"/>
</dbReference>
<dbReference type="STRING" id="121845.A0A3Q0J4N9"/>
<accession>A0A3Q0J4N9</accession>
<dbReference type="Pfam" id="PF00083">
    <property type="entry name" value="Sugar_tr"/>
    <property type="match status" value="1"/>
</dbReference>
<dbReference type="InterPro" id="IPR045263">
    <property type="entry name" value="GLUT"/>
</dbReference>
<evidence type="ECO:0000313" key="7">
    <source>
        <dbReference type="Proteomes" id="UP000079169"/>
    </source>
</evidence>
<keyword evidence="2 6" id="KW-0812">Transmembrane</keyword>
<evidence type="ECO:0000313" key="8">
    <source>
        <dbReference type="RefSeq" id="XP_026683391.1"/>
    </source>
</evidence>
<dbReference type="PaxDb" id="121845-A0A3Q0J4N9"/>